<evidence type="ECO:0000256" key="6">
    <source>
        <dbReference type="ARBA" id="ARBA00023136"/>
    </source>
</evidence>
<proteinExistence type="inferred from homology"/>
<dbReference type="InterPro" id="IPR005744">
    <property type="entry name" value="Hy-lIII"/>
</dbReference>
<gene>
    <name evidence="9" type="ORF">H4K34_13755</name>
</gene>
<feature type="transmembrane region" description="Helical" evidence="8">
    <location>
        <begin position="50"/>
        <end position="72"/>
    </location>
</feature>
<feature type="binding site" evidence="7">
    <location>
        <position position="197"/>
    </location>
    <ligand>
        <name>Zn(2+)</name>
        <dbReference type="ChEBI" id="CHEBI:29105"/>
    </ligand>
</feature>
<protein>
    <submittedName>
        <fullName evidence="9">Hemolysin III family protein</fullName>
    </submittedName>
</protein>
<feature type="transmembrane region" description="Helical" evidence="8">
    <location>
        <begin position="84"/>
        <end position="107"/>
    </location>
</feature>
<feature type="transmembrane region" description="Helical" evidence="8">
    <location>
        <begin position="199"/>
        <end position="218"/>
    </location>
</feature>
<feature type="binding site" evidence="7">
    <location>
        <position position="201"/>
    </location>
    <ligand>
        <name>Zn(2+)</name>
        <dbReference type="ChEBI" id="CHEBI:29105"/>
    </ligand>
</feature>
<comment type="similarity">
    <text evidence="2">Belongs to the UPF0073 (Hly-III) family.</text>
</comment>
<keyword evidence="7" id="KW-0862">Zinc</keyword>
<keyword evidence="3" id="KW-1003">Cell membrane</keyword>
<evidence type="ECO:0000256" key="5">
    <source>
        <dbReference type="ARBA" id="ARBA00022989"/>
    </source>
</evidence>
<dbReference type="RefSeq" id="WP_210757965.1">
    <property type="nucleotide sequence ID" value="NZ_CP060139.1"/>
</dbReference>
<dbReference type="Proteomes" id="UP000516305">
    <property type="component" value="Chromosome"/>
</dbReference>
<keyword evidence="7" id="KW-0479">Metal-binding</keyword>
<accession>A0A7H0VCI6</accession>
<name>A0A7H0VCI6_9FLAO</name>
<dbReference type="GO" id="GO:0140911">
    <property type="term" value="F:pore-forming activity"/>
    <property type="evidence" value="ECO:0007669"/>
    <property type="project" value="InterPro"/>
</dbReference>
<comment type="subcellular location">
    <subcellularLocation>
        <location evidence="1">Cell membrane</location>
        <topology evidence="1">Multi-pass membrane protein</topology>
    </subcellularLocation>
</comment>
<evidence type="ECO:0000313" key="10">
    <source>
        <dbReference type="Proteomes" id="UP000516305"/>
    </source>
</evidence>
<evidence type="ECO:0000256" key="2">
    <source>
        <dbReference type="ARBA" id="ARBA00008488"/>
    </source>
</evidence>
<keyword evidence="10" id="KW-1185">Reference proteome</keyword>
<evidence type="ECO:0000256" key="4">
    <source>
        <dbReference type="ARBA" id="ARBA00022692"/>
    </source>
</evidence>
<evidence type="ECO:0000256" key="8">
    <source>
        <dbReference type="SAM" id="Phobius"/>
    </source>
</evidence>
<dbReference type="GO" id="GO:0005886">
    <property type="term" value="C:plasma membrane"/>
    <property type="evidence" value="ECO:0007669"/>
    <property type="project" value="UniProtKB-SubCell"/>
</dbReference>
<keyword evidence="6 8" id="KW-0472">Membrane</keyword>
<sequence>MSMKSPRPATPVSTPKEELWNSITHGIGIPVAIASIVLLVLNAIDRGTTSYWVAALVYGLSMLWTYVASTIYHVSHRANDQTRYVLHLLDHTSIYFFIAGTYTPIALFALPGWWSSVILISVWSLAIIGLVYKLFFLGRFKKLSLAIYLLMGWLIIFAFKPLYESAPKELIIWILAGGAAYTLGTVFFSLRKLKYAHSIWHLLVLAGSICHFVGIYLYI</sequence>
<reference evidence="9 10" key="1">
    <citation type="submission" date="2020-08" db="EMBL/GenBank/DDBJ databases">
        <title>Croceimicrobium hydrocarbonivorans gen. nov., sp. nov., a novel marine bacterium isolated from a bacterial consortium that degrades polyethylene terephthalate.</title>
        <authorList>
            <person name="Liu R."/>
        </authorList>
    </citation>
    <scope>NUCLEOTIDE SEQUENCE [LARGE SCALE GENOMIC DNA]</scope>
    <source>
        <strain evidence="9 10">A20-9</strain>
    </source>
</reference>
<evidence type="ECO:0000256" key="3">
    <source>
        <dbReference type="ARBA" id="ARBA00022475"/>
    </source>
</evidence>
<evidence type="ECO:0000256" key="1">
    <source>
        <dbReference type="ARBA" id="ARBA00004651"/>
    </source>
</evidence>
<dbReference type="Pfam" id="PF03006">
    <property type="entry name" value="HlyIII"/>
    <property type="match status" value="1"/>
</dbReference>
<dbReference type="InterPro" id="IPR004254">
    <property type="entry name" value="AdipoR/HlyIII-related"/>
</dbReference>
<dbReference type="GO" id="GO:0046872">
    <property type="term" value="F:metal ion binding"/>
    <property type="evidence" value="ECO:0007669"/>
    <property type="project" value="UniProtKB-KW"/>
</dbReference>
<dbReference type="EMBL" id="CP060139">
    <property type="protein sequence ID" value="QNR23434.1"/>
    <property type="molecule type" value="Genomic_DNA"/>
</dbReference>
<evidence type="ECO:0000256" key="7">
    <source>
        <dbReference type="PIRSR" id="PIRSR604254-1"/>
    </source>
</evidence>
<dbReference type="PANTHER" id="PTHR20855:SF3">
    <property type="entry name" value="LD03007P"/>
    <property type="match status" value="1"/>
</dbReference>
<keyword evidence="4 8" id="KW-0812">Transmembrane</keyword>
<organism evidence="9 10">
    <name type="scientific">Croceimicrobium hydrocarbonivorans</name>
    <dbReference type="NCBI Taxonomy" id="2761580"/>
    <lineage>
        <taxon>Bacteria</taxon>
        <taxon>Pseudomonadati</taxon>
        <taxon>Bacteroidota</taxon>
        <taxon>Flavobacteriia</taxon>
        <taxon>Flavobacteriales</taxon>
        <taxon>Owenweeksiaceae</taxon>
        <taxon>Croceimicrobium</taxon>
    </lineage>
</organism>
<dbReference type="AlphaFoldDB" id="A0A7H0VCI6"/>
<feature type="transmembrane region" description="Helical" evidence="8">
    <location>
        <begin position="20"/>
        <end position="44"/>
    </location>
</feature>
<dbReference type="PANTHER" id="PTHR20855">
    <property type="entry name" value="ADIPOR/PROGESTIN RECEPTOR-RELATED"/>
    <property type="match status" value="1"/>
</dbReference>
<evidence type="ECO:0000313" key="9">
    <source>
        <dbReference type="EMBL" id="QNR23434.1"/>
    </source>
</evidence>
<dbReference type="NCBIfam" id="TIGR01065">
    <property type="entry name" value="hlyIII"/>
    <property type="match status" value="1"/>
</dbReference>
<keyword evidence="5 8" id="KW-1133">Transmembrane helix</keyword>
<feature type="transmembrane region" description="Helical" evidence="8">
    <location>
        <begin position="143"/>
        <end position="159"/>
    </location>
</feature>
<feature type="binding site" evidence="7">
    <location>
        <position position="73"/>
    </location>
    <ligand>
        <name>Zn(2+)</name>
        <dbReference type="ChEBI" id="CHEBI:29105"/>
    </ligand>
</feature>
<feature type="transmembrane region" description="Helical" evidence="8">
    <location>
        <begin position="171"/>
        <end position="190"/>
    </location>
</feature>
<dbReference type="KEGG" id="chyd:H4K34_13755"/>
<feature type="transmembrane region" description="Helical" evidence="8">
    <location>
        <begin position="113"/>
        <end position="136"/>
    </location>
</feature>